<protein>
    <submittedName>
        <fullName evidence="1">Uncharacterized protein</fullName>
    </submittedName>
</protein>
<keyword evidence="2" id="KW-1185">Reference proteome</keyword>
<evidence type="ECO:0000313" key="1">
    <source>
        <dbReference type="EMBL" id="AHF02279.1"/>
    </source>
</evidence>
<dbReference type="Proteomes" id="UP000005380">
    <property type="component" value="Chromosome"/>
</dbReference>
<proteinExistence type="predicted"/>
<gene>
    <name evidence="1" type="ORF">THIAE_06010</name>
</gene>
<dbReference type="EMBL" id="CP007030">
    <property type="protein sequence ID" value="AHF02279.1"/>
    <property type="molecule type" value="Genomic_DNA"/>
</dbReference>
<dbReference type="AlphaFoldDB" id="W0DZ72"/>
<dbReference type="InParanoid" id="W0DZ72"/>
<name>W0DZ72_9GAMM</name>
<organism evidence="1 2">
    <name type="scientific">Thiomicrospira aerophila AL3</name>
    <dbReference type="NCBI Taxonomy" id="717772"/>
    <lineage>
        <taxon>Bacteria</taxon>
        <taxon>Pseudomonadati</taxon>
        <taxon>Pseudomonadota</taxon>
        <taxon>Gammaproteobacteria</taxon>
        <taxon>Thiotrichales</taxon>
        <taxon>Piscirickettsiaceae</taxon>
        <taxon>Thiomicrospira</taxon>
    </lineage>
</organism>
<dbReference type="HOGENOM" id="CLU_3297892_0_0_6"/>
<reference evidence="1 2" key="1">
    <citation type="submission" date="2013-12" db="EMBL/GenBank/DDBJ databases">
        <authorList>
            <consortium name="DOE Joint Genome Institute"/>
            <person name="Kappler U."/>
            <person name="Huntemann M."/>
            <person name="Han J."/>
            <person name="Chen A."/>
            <person name="Kyrpides N."/>
            <person name="Mavromatis K."/>
            <person name="Markowitz V."/>
            <person name="Palaniappan K."/>
            <person name="Ivanova N."/>
            <person name="Schaumberg A."/>
            <person name="Pati A."/>
            <person name="Liolios K."/>
            <person name="Nordberg H.P."/>
            <person name="Cantor M.N."/>
            <person name="Hua S.X."/>
            <person name="Woyke T."/>
        </authorList>
    </citation>
    <scope>NUCLEOTIDE SEQUENCE [LARGE SCALE GENOMIC DNA]</scope>
    <source>
        <strain evidence="2">AL2</strain>
    </source>
</reference>
<accession>W0DZ72</accession>
<evidence type="ECO:0000313" key="2">
    <source>
        <dbReference type="Proteomes" id="UP000005380"/>
    </source>
</evidence>
<sequence length="40" mass="4786">MLRTARNKSLKWIIKNELEKPKKELHKAVIFKVLIVEIKV</sequence>
<dbReference type="KEGG" id="tao:THIAE_06010"/>